<gene>
    <name evidence="4" type="ORF">SAMN04489764_1761</name>
</gene>
<dbReference type="InterPro" id="IPR002563">
    <property type="entry name" value="Flavin_Rdtase-like_dom"/>
</dbReference>
<dbReference type="GO" id="GO:0004497">
    <property type="term" value="F:monooxygenase activity"/>
    <property type="evidence" value="ECO:0007669"/>
    <property type="project" value="UniProtKB-KW"/>
</dbReference>
<dbReference type="SMART" id="SM00903">
    <property type="entry name" value="Flavin_Reduct"/>
    <property type="match status" value="1"/>
</dbReference>
<proteinExistence type="inferred from homology"/>
<evidence type="ECO:0000256" key="1">
    <source>
        <dbReference type="ARBA" id="ARBA00008898"/>
    </source>
</evidence>
<evidence type="ECO:0000256" key="2">
    <source>
        <dbReference type="ARBA" id="ARBA00023002"/>
    </source>
</evidence>
<dbReference type="OrthoDB" id="9792858at2"/>
<dbReference type="GO" id="GO:0010181">
    <property type="term" value="F:FMN binding"/>
    <property type="evidence" value="ECO:0007669"/>
    <property type="project" value="InterPro"/>
</dbReference>
<dbReference type="InterPro" id="IPR012349">
    <property type="entry name" value="Split_barrel_FMN-bd"/>
</dbReference>
<dbReference type="AlphaFoldDB" id="A0A1H1D0U1"/>
<name>A0A1H1D0U1_9ACTN</name>
<evidence type="ECO:0000313" key="4">
    <source>
        <dbReference type="EMBL" id="SDQ70093.1"/>
    </source>
</evidence>
<feature type="domain" description="Flavin reductase like" evidence="3">
    <location>
        <begin position="16"/>
        <end position="159"/>
    </location>
</feature>
<evidence type="ECO:0000313" key="5">
    <source>
        <dbReference type="Proteomes" id="UP000217103"/>
    </source>
</evidence>
<evidence type="ECO:0000259" key="3">
    <source>
        <dbReference type="SMART" id="SM00903"/>
    </source>
</evidence>
<organism evidence="4 5">
    <name type="scientific">Thermostaphylospora chromogena</name>
    <dbReference type="NCBI Taxonomy" id="35622"/>
    <lineage>
        <taxon>Bacteria</taxon>
        <taxon>Bacillati</taxon>
        <taxon>Actinomycetota</taxon>
        <taxon>Actinomycetes</taxon>
        <taxon>Streptosporangiales</taxon>
        <taxon>Thermomonosporaceae</taxon>
        <taxon>Thermostaphylospora</taxon>
    </lineage>
</organism>
<dbReference type="RefSeq" id="WP_093258574.1">
    <property type="nucleotide sequence ID" value="NZ_FNKK01000002.1"/>
</dbReference>
<dbReference type="GO" id="GO:0042602">
    <property type="term" value="F:riboflavin reductase (NADPH) activity"/>
    <property type="evidence" value="ECO:0007669"/>
    <property type="project" value="TreeGrafter"/>
</dbReference>
<dbReference type="SUPFAM" id="SSF50475">
    <property type="entry name" value="FMN-binding split barrel"/>
    <property type="match status" value="1"/>
</dbReference>
<sequence length="168" mass="18327">MNRLTSTNVDHYKAVLGRFCTGVTVVTSLYEGKPVGFTCQSFCALSLEPPLVLLCLQKTSTTWPKIRRSGRLAINVLGEHQQAIGRRFGRTGIDRFAGVEWRPSPAGMPLLSGTLAWLECRLTEEIDAGDHTIAVAAVDELGTGPAQQPLLFFQGRFVGYDVKEAMSA</sequence>
<dbReference type="Pfam" id="PF01613">
    <property type="entry name" value="Flavin_Reduct"/>
    <property type="match status" value="1"/>
</dbReference>
<comment type="similarity">
    <text evidence="1">Belongs to the non-flavoprotein flavin reductase family.</text>
</comment>
<dbReference type="Proteomes" id="UP000217103">
    <property type="component" value="Unassembled WGS sequence"/>
</dbReference>
<dbReference type="Gene3D" id="2.30.110.10">
    <property type="entry name" value="Electron Transport, Fmn-binding Protein, Chain A"/>
    <property type="match status" value="1"/>
</dbReference>
<dbReference type="InterPro" id="IPR050268">
    <property type="entry name" value="NADH-dep_flavin_reductase"/>
</dbReference>
<dbReference type="PANTHER" id="PTHR30466:SF11">
    <property type="entry name" value="FLAVIN-DEPENDENT MONOOXYGENASE, REDUCTASE SUBUNIT HSAB"/>
    <property type="match status" value="1"/>
</dbReference>
<dbReference type="PANTHER" id="PTHR30466">
    <property type="entry name" value="FLAVIN REDUCTASE"/>
    <property type="match status" value="1"/>
</dbReference>
<keyword evidence="2" id="KW-0560">Oxidoreductase</keyword>
<keyword evidence="5" id="KW-1185">Reference proteome</keyword>
<reference evidence="4 5" key="1">
    <citation type="submission" date="2016-10" db="EMBL/GenBank/DDBJ databases">
        <authorList>
            <person name="de Groot N.N."/>
        </authorList>
    </citation>
    <scope>NUCLEOTIDE SEQUENCE [LARGE SCALE GENOMIC DNA]</scope>
    <source>
        <strain evidence="4 5">DSM 43794</strain>
    </source>
</reference>
<dbReference type="STRING" id="35622.SAMN04489764_1761"/>
<keyword evidence="4" id="KW-0503">Monooxygenase</keyword>
<protein>
    <submittedName>
        <fullName evidence="4">3-hydroxy-9,10-secoandrosta-1,3,5(10)-triene-9,17-dione monooxygenase reductase component</fullName>
    </submittedName>
</protein>
<dbReference type="EMBL" id="FNKK01000002">
    <property type="protein sequence ID" value="SDQ70093.1"/>
    <property type="molecule type" value="Genomic_DNA"/>
</dbReference>
<accession>A0A1H1D0U1</accession>